<dbReference type="InterPro" id="IPR039189">
    <property type="entry name" value="Fcp1"/>
</dbReference>
<evidence type="ECO:0000256" key="16">
    <source>
        <dbReference type="SAM" id="MobiDB-lite"/>
    </source>
</evidence>
<comment type="cofactor">
    <cofactor evidence="1">
        <name>Mn(2+)</name>
        <dbReference type="ChEBI" id="CHEBI:29035"/>
    </cofactor>
</comment>
<dbReference type="GO" id="GO:0003723">
    <property type="term" value="F:RNA binding"/>
    <property type="evidence" value="ECO:0007669"/>
    <property type="project" value="UniProtKB-UniRule"/>
</dbReference>
<evidence type="ECO:0000256" key="9">
    <source>
        <dbReference type="ARBA" id="ARBA00022884"/>
    </source>
</evidence>
<keyword evidence="10" id="KW-0805">Transcription regulation</keyword>
<dbReference type="GO" id="GO:0005634">
    <property type="term" value="C:nucleus"/>
    <property type="evidence" value="ECO:0007669"/>
    <property type="project" value="UniProtKB-SubCell"/>
</dbReference>
<dbReference type="Gramene" id="A03p53450.2_BraZ1">
    <property type="protein sequence ID" value="A03p53450.2_BraZ1.CDS"/>
    <property type="gene ID" value="A03g53450.2_BraZ1"/>
</dbReference>
<feature type="compositionally biased region" description="Pro residues" evidence="16">
    <location>
        <begin position="579"/>
        <end position="597"/>
    </location>
</feature>
<feature type="region of interest" description="Disordered" evidence="16">
    <location>
        <begin position="535"/>
        <end position="603"/>
    </location>
</feature>
<organism evidence="19 20">
    <name type="scientific">Brassica campestris</name>
    <name type="common">Field mustard</name>
    <dbReference type="NCBI Taxonomy" id="3711"/>
    <lineage>
        <taxon>Eukaryota</taxon>
        <taxon>Viridiplantae</taxon>
        <taxon>Streptophyta</taxon>
        <taxon>Embryophyta</taxon>
        <taxon>Tracheophyta</taxon>
        <taxon>Spermatophyta</taxon>
        <taxon>Magnoliopsida</taxon>
        <taxon>eudicotyledons</taxon>
        <taxon>Gunneridae</taxon>
        <taxon>Pentapetalae</taxon>
        <taxon>rosids</taxon>
        <taxon>malvids</taxon>
        <taxon>Brassicales</taxon>
        <taxon>Brassicaceae</taxon>
        <taxon>Brassiceae</taxon>
        <taxon>Brassica</taxon>
    </lineage>
</organism>
<evidence type="ECO:0000256" key="13">
    <source>
        <dbReference type="ARBA" id="ARBA00047761"/>
    </source>
</evidence>
<evidence type="ECO:0000256" key="4">
    <source>
        <dbReference type="ARBA" id="ARBA00004123"/>
    </source>
</evidence>
<evidence type="ECO:0000259" key="18">
    <source>
        <dbReference type="PROSITE" id="PS50969"/>
    </source>
</evidence>
<dbReference type="SMART" id="SM00358">
    <property type="entry name" value="DSRM"/>
    <property type="match status" value="2"/>
</dbReference>
<evidence type="ECO:0000259" key="17">
    <source>
        <dbReference type="PROSITE" id="PS50137"/>
    </source>
</evidence>
<feature type="region of interest" description="Disordered" evidence="16">
    <location>
        <begin position="615"/>
        <end position="706"/>
    </location>
</feature>
<dbReference type="Proteomes" id="UP000694005">
    <property type="component" value="Chromosome A03"/>
</dbReference>
<keyword evidence="12" id="KW-0539">Nucleus</keyword>
<evidence type="ECO:0000256" key="11">
    <source>
        <dbReference type="ARBA" id="ARBA00023163"/>
    </source>
</evidence>
<keyword evidence="11" id="KW-0804">Transcription</keyword>
<dbReference type="PROSITE" id="PS50137">
    <property type="entry name" value="DS_RBD"/>
    <property type="match status" value="1"/>
</dbReference>
<feature type="domain" description="FCP1 homology" evidence="18">
    <location>
        <begin position="145"/>
        <end position="395"/>
    </location>
</feature>
<evidence type="ECO:0000256" key="14">
    <source>
        <dbReference type="ARBA" id="ARBA00048336"/>
    </source>
</evidence>
<dbReference type="InterPro" id="IPR023214">
    <property type="entry name" value="HAD_sf"/>
</dbReference>
<dbReference type="SMART" id="SM00577">
    <property type="entry name" value="CPDc"/>
    <property type="match status" value="1"/>
</dbReference>
<keyword evidence="8" id="KW-0378">Hydrolase</keyword>
<keyword evidence="9 15" id="KW-0694">RNA-binding</keyword>
<evidence type="ECO:0000256" key="12">
    <source>
        <dbReference type="ARBA" id="ARBA00023242"/>
    </source>
</evidence>
<name>A0A8D9LRD5_BRACM</name>
<dbReference type="Gene3D" id="3.40.50.1000">
    <property type="entry name" value="HAD superfamily/HAD-like"/>
    <property type="match status" value="1"/>
</dbReference>
<evidence type="ECO:0000256" key="5">
    <source>
        <dbReference type="ARBA" id="ARBA00013081"/>
    </source>
</evidence>
<dbReference type="InterPro" id="IPR014720">
    <property type="entry name" value="dsRBD_dom"/>
</dbReference>
<dbReference type="PROSITE" id="PS50969">
    <property type="entry name" value="FCP1"/>
    <property type="match status" value="1"/>
</dbReference>
<feature type="compositionally biased region" description="Low complexity" evidence="16">
    <location>
        <begin position="687"/>
        <end position="696"/>
    </location>
</feature>
<comment type="subcellular location">
    <subcellularLocation>
        <location evidence="4">Nucleus</location>
    </subcellularLocation>
</comment>
<evidence type="ECO:0000256" key="1">
    <source>
        <dbReference type="ARBA" id="ARBA00001936"/>
    </source>
</evidence>
<comment type="catalytic activity">
    <reaction evidence="14">
        <text>O-phospho-L-threonyl-[protein] + H2O = L-threonyl-[protein] + phosphate</text>
        <dbReference type="Rhea" id="RHEA:47004"/>
        <dbReference type="Rhea" id="RHEA-COMP:11060"/>
        <dbReference type="Rhea" id="RHEA-COMP:11605"/>
        <dbReference type="ChEBI" id="CHEBI:15377"/>
        <dbReference type="ChEBI" id="CHEBI:30013"/>
        <dbReference type="ChEBI" id="CHEBI:43474"/>
        <dbReference type="ChEBI" id="CHEBI:61977"/>
        <dbReference type="EC" id="3.1.3.16"/>
    </reaction>
</comment>
<comment type="catalytic activity">
    <reaction evidence="13">
        <text>O-phospho-L-seryl-[protein] + H2O = L-seryl-[protein] + phosphate</text>
        <dbReference type="Rhea" id="RHEA:20629"/>
        <dbReference type="Rhea" id="RHEA-COMP:9863"/>
        <dbReference type="Rhea" id="RHEA-COMP:11604"/>
        <dbReference type="ChEBI" id="CHEBI:15377"/>
        <dbReference type="ChEBI" id="CHEBI:29999"/>
        <dbReference type="ChEBI" id="CHEBI:43474"/>
        <dbReference type="ChEBI" id="CHEBI:83421"/>
        <dbReference type="EC" id="3.1.3.16"/>
    </reaction>
</comment>
<dbReference type="GO" id="GO:0046872">
    <property type="term" value="F:metal ion binding"/>
    <property type="evidence" value="ECO:0007669"/>
    <property type="project" value="UniProtKB-KW"/>
</dbReference>
<evidence type="ECO:0000256" key="3">
    <source>
        <dbReference type="ARBA" id="ARBA00001946"/>
    </source>
</evidence>
<dbReference type="InterPro" id="IPR036412">
    <property type="entry name" value="HAD-like_sf"/>
</dbReference>
<protein>
    <recommendedName>
        <fullName evidence="5">protein-serine/threonine phosphatase</fullName>
        <ecNumber evidence="5">3.1.3.16</ecNumber>
    </recommendedName>
</protein>
<sequence length="1030" mass="115685">MYRVQVYHEDGRFGEMEIHPPPREPDDDVLRKKKQREVMEQVKIGIRVTRFSHPSERCPPLAVLTTVSSCGLCFKLEAPASSTAQEPLTLLHSSCLTDNKTAVMSLGEEELHLVAMYSEDINNDRPCFWAFTVASGIYDSCLVMLNLRCLGIVFDLDETLVVANTTRTFDDKIEALQRRISNEMDPQRIAVMVAEMKRYQDDKVLLKQYVESDQVVENGEVIKVQSEIVPALSDNHQPLVRPLIRLPEKNIILTRINPMVRDTSVLVRMRPSWEELRSYLTAKGRKRFEVYVCTMAERDYALEMWRLLDPEGNLINANDLLSRIVCVKAGFKKSLFNVFLDATCHPKMALVIDDRLKVWDEKDQPRVYVVPAFAPYYSPQAEAAATPVLCVTRNVACGVRGGFFRDFDDSLLQRIAQISYESDVEDIPSPPDVSHYLVSEDESSGLNGNKDPLAFDGMADAEVERRMKEAISGSSVVLPAANIDPRIAAPVQYPMASALSVPAPVPVPQPPQPSAMAFPSTQFQQPTSIAKHLVPSEPSLQSSPAREEGEVPESELDPDTRRRLLILQHGQDTRDAAPSEPPFPQRPPVQAPPPPHVQPRNGWFPVEEEIDPASLRRTVSKEYPLDSESLNRPRHQSFFPKIENSTTQSDRMPHENRRLPKEPLRRDEQLRSNNNPPGSHPFYGEESSWNQSSSRNSDLDFIPGRSVSATENPAEVLHQIAVKCGSKVDYKPGLVATTDLRFSVEAWLSGEKIGEGIGKSRREALRKASEVSIQNLADIYLSRANGDPGSSHRDVSPFANGNIIMGNANALDKQPFARDETAMPVPSRPTDPRLEGSMRHTGSITALRELCASEGWEMSFQSQRPLHSDMVHRDELHAQVEIDGRVLGEGVGSTWDEARMQIVWWDVKQASKAKLSTDAIFRKIFLTKNTSSNKTHPASVPFSLAKALPATTNKFFDTMNQTRREGVRDSALIVSCCNMYGKSRFLCIICIRNSEWKQHLGDTRVLCRQDISMHFGFFSDCKLSYSIENQ</sequence>
<feature type="domain" description="DRBM" evidence="17">
    <location>
        <begin position="712"/>
        <end position="778"/>
    </location>
</feature>
<dbReference type="GO" id="GO:0008420">
    <property type="term" value="F:RNA polymerase II CTD heptapeptide repeat phosphatase activity"/>
    <property type="evidence" value="ECO:0007669"/>
    <property type="project" value="InterPro"/>
</dbReference>
<evidence type="ECO:0000256" key="8">
    <source>
        <dbReference type="ARBA" id="ARBA00022801"/>
    </source>
</evidence>
<dbReference type="GO" id="GO:0045892">
    <property type="term" value="P:negative regulation of DNA-templated transcription"/>
    <property type="evidence" value="ECO:0007669"/>
    <property type="project" value="UniProtKB-ARBA"/>
</dbReference>
<dbReference type="EMBL" id="LS974619">
    <property type="protein sequence ID" value="CAG7884002.1"/>
    <property type="molecule type" value="Genomic_DNA"/>
</dbReference>
<dbReference type="SUPFAM" id="SSF54768">
    <property type="entry name" value="dsRNA-binding domain-like"/>
    <property type="match status" value="2"/>
</dbReference>
<keyword evidence="6" id="KW-0217">Developmental protein</keyword>
<dbReference type="InterPro" id="IPR004274">
    <property type="entry name" value="FCP1_dom"/>
</dbReference>
<dbReference type="EC" id="3.1.3.16" evidence="5"/>
<dbReference type="PANTHER" id="PTHR23081">
    <property type="entry name" value="RNA POLYMERASE II CTD PHOSPHATASE"/>
    <property type="match status" value="1"/>
</dbReference>
<dbReference type="SUPFAM" id="SSF56784">
    <property type="entry name" value="HAD-like"/>
    <property type="match status" value="1"/>
</dbReference>
<dbReference type="AlphaFoldDB" id="A0A8D9LRD5"/>
<dbReference type="GO" id="GO:0009755">
    <property type="term" value="P:hormone-mediated signaling pathway"/>
    <property type="evidence" value="ECO:0007669"/>
    <property type="project" value="UniProtKB-ARBA"/>
</dbReference>
<feature type="compositionally biased region" description="Basic and acidic residues" evidence="16">
    <location>
        <begin position="651"/>
        <end position="670"/>
    </location>
</feature>
<evidence type="ECO:0000313" key="20">
    <source>
        <dbReference type="Proteomes" id="UP000694005"/>
    </source>
</evidence>
<evidence type="ECO:0000256" key="7">
    <source>
        <dbReference type="ARBA" id="ARBA00022723"/>
    </source>
</evidence>
<dbReference type="CDD" id="cd07521">
    <property type="entry name" value="HAD_FCP1-like"/>
    <property type="match status" value="1"/>
</dbReference>
<evidence type="ECO:0000256" key="15">
    <source>
        <dbReference type="PROSITE-ProRule" id="PRU00266"/>
    </source>
</evidence>
<proteinExistence type="predicted"/>
<dbReference type="FunFam" id="3.40.50.1000:FF:000035">
    <property type="entry name" value="RNA polymerase II C-terminal domain phosphatase-like 1"/>
    <property type="match status" value="1"/>
</dbReference>
<evidence type="ECO:0000256" key="2">
    <source>
        <dbReference type="ARBA" id="ARBA00001941"/>
    </source>
</evidence>
<dbReference type="PANTHER" id="PTHR23081:SF0">
    <property type="entry name" value="RNA POLYMERASE II C-TERMINAL DOMAIN PHOSPHATASE-LIKE 1"/>
    <property type="match status" value="1"/>
</dbReference>
<keyword evidence="7" id="KW-0479">Metal-binding</keyword>
<comment type="cofactor">
    <cofactor evidence="2">
        <name>Co(2+)</name>
        <dbReference type="ChEBI" id="CHEBI:48828"/>
    </cofactor>
</comment>
<reference evidence="19 20" key="1">
    <citation type="submission" date="2021-07" db="EMBL/GenBank/DDBJ databases">
        <authorList>
            <consortium name="Genoscope - CEA"/>
            <person name="William W."/>
        </authorList>
    </citation>
    <scope>NUCLEOTIDE SEQUENCE [LARGE SCALE GENOMIC DNA]</scope>
</reference>
<evidence type="ECO:0000313" key="19">
    <source>
        <dbReference type="EMBL" id="CAG7884002.1"/>
    </source>
</evidence>
<dbReference type="FunFam" id="3.30.160.20:FF:000035">
    <property type="entry name" value="RNA polymerase II C-terminal domain phosphatase-like 2"/>
    <property type="match status" value="1"/>
</dbReference>
<accession>A0A8D9LRD5</accession>
<evidence type="ECO:0000256" key="6">
    <source>
        <dbReference type="ARBA" id="ARBA00022473"/>
    </source>
</evidence>
<comment type="cofactor">
    <cofactor evidence="3">
        <name>Mg(2+)</name>
        <dbReference type="ChEBI" id="CHEBI:18420"/>
    </cofactor>
</comment>
<dbReference type="Pfam" id="PF03031">
    <property type="entry name" value="NIF"/>
    <property type="match status" value="1"/>
</dbReference>
<evidence type="ECO:0000256" key="10">
    <source>
        <dbReference type="ARBA" id="ARBA00023015"/>
    </source>
</evidence>
<gene>
    <name evidence="19" type="ORF">BRAPAZ1V2_A03P53450.2</name>
</gene>